<evidence type="ECO:0008006" key="3">
    <source>
        <dbReference type="Google" id="ProtNLM"/>
    </source>
</evidence>
<proteinExistence type="predicted"/>
<evidence type="ECO:0000313" key="1">
    <source>
        <dbReference type="EMBL" id="CAL1681980.1"/>
    </source>
</evidence>
<name>A0AAV2NP19_9HYME</name>
<organism evidence="1 2">
    <name type="scientific">Lasius platythorax</name>
    <dbReference type="NCBI Taxonomy" id="488582"/>
    <lineage>
        <taxon>Eukaryota</taxon>
        <taxon>Metazoa</taxon>
        <taxon>Ecdysozoa</taxon>
        <taxon>Arthropoda</taxon>
        <taxon>Hexapoda</taxon>
        <taxon>Insecta</taxon>
        <taxon>Pterygota</taxon>
        <taxon>Neoptera</taxon>
        <taxon>Endopterygota</taxon>
        <taxon>Hymenoptera</taxon>
        <taxon>Apocrita</taxon>
        <taxon>Aculeata</taxon>
        <taxon>Formicoidea</taxon>
        <taxon>Formicidae</taxon>
        <taxon>Formicinae</taxon>
        <taxon>Lasius</taxon>
        <taxon>Lasius</taxon>
    </lineage>
</organism>
<gene>
    <name evidence="1" type="ORF">LPLAT_LOCUS7883</name>
</gene>
<dbReference type="EMBL" id="OZ034826">
    <property type="protein sequence ID" value="CAL1681980.1"/>
    <property type="molecule type" value="Genomic_DNA"/>
</dbReference>
<protein>
    <recommendedName>
        <fullName evidence="3">Reverse transcriptase Ty1/copia-type domain-containing protein</fullName>
    </recommendedName>
</protein>
<dbReference type="AlphaFoldDB" id="A0AAV2NP19"/>
<evidence type="ECO:0000313" key="2">
    <source>
        <dbReference type="Proteomes" id="UP001497644"/>
    </source>
</evidence>
<accession>A0AAV2NP19</accession>
<dbReference type="Proteomes" id="UP001497644">
    <property type="component" value="Chromosome 3"/>
</dbReference>
<reference evidence="1" key="1">
    <citation type="submission" date="2024-04" db="EMBL/GenBank/DDBJ databases">
        <authorList>
            <consortium name="Molecular Ecology Group"/>
        </authorList>
    </citation>
    <scope>NUCLEOTIDE SEQUENCE</scope>
</reference>
<sequence>MLEQVFLFLSSKTWIHKTSEADPCLYIRNENGKLLLVALYVDDGLVVAIDQEDSKTFIEERRSLRLLQNQLHIFWVLKLNASMMVPLRLVNKHMQRRY</sequence>
<keyword evidence="2" id="KW-1185">Reference proteome</keyword>